<reference evidence="2" key="1">
    <citation type="journal article" date="2019" name="Int. J. Syst. Evol. Microbiol.">
        <title>The Global Catalogue of Microorganisms (GCM) 10K type strain sequencing project: providing services to taxonomists for standard genome sequencing and annotation.</title>
        <authorList>
            <consortium name="The Broad Institute Genomics Platform"/>
            <consortium name="The Broad Institute Genome Sequencing Center for Infectious Disease"/>
            <person name="Wu L."/>
            <person name="Ma J."/>
        </authorList>
    </citation>
    <scope>NUCLEOTIDE SEQUENCE [LARGE SCALE GENOMIC DNA]</scope>
    <source>
        <strain evidence="2">JCM 16083</strain>
    </source>
</reference>
<dbReference type="Proteomes" id="UP001501126">
    <property type="component" value="Unassembled WGS sequence"/>
</dbReference>
<name>A0ABP3Y649_9FLAO</name>
<organism evidence="1 2">
    <name type="scientific">Wandonia haliotis</name>
    <dbReference type="NCBI Taxonomy" id="574963"/>
    <lineage>
        <taxon>Bacteria</taxon>
        <taxon>Pseudomonadati</taxon>
        <taxon>Bacteroidota</taxon>
        <taxon>Flavobacteriia</taxon>
        <taxon>Flavobacteriales</taxon>
        <taxon>Crocinitomicaceae</taxon>
        <taxon>Wandonia</taxon>
    </lineage>
</organism>
<gene>
    <name evidence="1" type="ORF">GCM10009118_34340</name>
</gene>
<dbReference type="PROSITE" id="PS51257">
    <property type="entry name" value="PROKAR_LIPOPROTEIN"/>
    <property type="match status" value="1"/>
</dbReference>
<dbReference type="EMBL" id="BAAAFH010000025">
    <property type="protein sequence ID" value="GAA0877024.1"/>
    <property type="molecule type" value="Genomic_DNA"/>
</dbReference>
<accession>A0ABP3Y649</accession>
<evidence type="ECO:0000313" key="2">
    <source>
        <dbReference type="Proteomes" id="UP001501126"/>
    </source>
</evidence>
<keyword evidence="2" id="KW-1185">Reference proteome</keyword>
<proteinExistence type="predicted"/>
<protein>
    <submittedName>
        <fullName evidence="1">Uncharacterized protein</fullName>
    </submittedName>
</protein>
<sequence length="213" mass="24401">MLRISFLIVIGVFLFLFSSCKDDANKDDTSISVEIHSFEIRNFVYDKSGCKTPKVILNIVITNNTNKNIEINLPSLKNPCDENRFVSTNVYIIIDGGSNNFSQHFLPDTVFLSRTFFSSINSDKIASGETQKIQLVSNIYLKGGSLYQIRKNYDLLFNDTNRFEIIGLITDLNYPLSLEIKNTPINYFLDEMEVQVKDSLFFVSSYDLIDLLR</sequence>
<comment type="caution">
    <text evidence="1">The sequence shown here is derived from an EMBL/GenBank/DDBJ whole genome shotgun (WGS) entry which is preliminary data.</text>
</comment>
<evidence type="ECO:0000313" key="1">
    <source>
        <dbReference type="EMBL" id="GAA0877024.1"/>
    </source>
</evidence>